<dbReference type="SUPFAM" id="SSF54843">
    <property type="entry name" value="Ribosomal protein L22"/>
    <property type="match status" value="1"/>
</dbReference>
<dbReference type="PANTHER" id="PTHR13501">
    <property type="entry name" value="CHLOROPLAST 50S RIBOSOMAL PROTEIN L22-RELATED"/>
    <property type="match status" value="1"/>
</dbReference>
<protein>
    <recommendedName>
        <fullName evidence="7">Ribosomal protein L22</fullName>
    </recommendedName>
</protein>
<accession>A0A9P8TJG0</accession>
<dbReference type="InterPro" id="IPR047867">
    <property type="entry name" value="Ribosomal_uL22_bac/org-type"/>
</dbReference>
<sequence length="285" mass="32840">MLNLRSPLGLLTKFSAQSSQRLIHSSAIRANQSGSLFGDITQVTESPKQKGDFSDSLQTVNEKFDINKVTIENDEKLQQYIGHKPTSAVDKLLTPLKKQLYQLNVNQNGFFKNNQIVTMDGEQYKLKLTQEEIDVLEPSLYVKSYRIKGSVKKATVFLRFIRNMNVKQAITQGQFHSKKIGREVSKLLSDSLKTAPELKLNPDQLYISQIWSGSDGTFVKRVDPKGRGRTGIIHHPYIHVRVILKTPVTLKRLAWEREQKEELRKPRVQLHDEKLRFKVEGHYKW</sequence>
<proteinExistence type="inferred from homology"/>
<dbReference type="GO" id="GO:0006412">
    <property type="term" value="P:translation"/>
    <property type="evidence" value="ECO:0007669"/>
    <property type="project" value="InterPro"/>
</dbReference>
<dbReference type="AlphaFoldDB" id="A0A9P8TJG0"/>
<dbReference type="GO" id="GO:0005762">
    <property type="term" value="C:mitochondrial large ribosomal subunit"/>
    <property type="evidence" value="ECO:0007669"/>
    <property type="project" value="TreeGrafter"/>
</dbReference>
<name>A0A9P8TJG0_WICPI</name>
<reference evidence="5" key="1">
    <citation type="journal article" date="2021" name="Open Biol.">
        <title>Shared evolutionary footprints suggest mitochondrial oxidative damage underlies multiple complex I losses in fungi.</title>
        <authorList>
            <person name="Schikora-Tamarit M.A."/>
            <person name="Marcet-Houben M."/>
            <person name="Nosek J."/>
            <person name="Gabaldon T."/>
        </authorList>
    </citation>
    <scope>NUCLEOTIDE SEQUENCE</scope>
    <source>
        <strain evidence="5">CBS2887</strain>
    </source>
</reference>
<comment type="caution">
    <text evidence="5">The sequence shown here is derived from an EMBL/GenBank/DDBJ whole genome shotgun (WGS) entry which is preliminary data.</text>
</comment>
<dbReference type="Proteomes" id="UP000774326">
    <property type="component" value="Unassembled WGS sequence"/>
</dbReference>
<dbReference type="InterPro" id="IPR001063">
    <property type="entry name" value="Ribosomal_uL22"/>
</dbReference>
<keyword evidence="6" id="KW-1185">Reference proteome</keyword>
<evidence type="ECO:0000313" key="5">
    <source>
        <dbReference type="EMBL" id="KAH3681798.1"/>
    </source>
</evidence>
<evidence type="ECO:0000313" key="6">
    <source>
        <dbReference type="Proteomes" id="UP000774326"/>
    </source>
</evidence>
<organism evidence="5 6">
    <name type="scientific">Wickerhamomyces pijperi</name>
    <name type="common">Yeast</name>
    <name type="synonym">Pichia pijperi</name>
    <dbReference type="NCBI Taxonomy" id="599730"/>
    <lineage>
        <taxon>Eukaryota</taxon>
        <taxon>Fungi</taxon>
        <taxon>Dikarya</taxon>
        <taxon>Ascomycota</taxon>
        <taxon>Saccharomycotina</taxon>
        <taxon>Saccharomycetes</taxon>
        <taxon>Phaffomycetales</taxon>
        <taxon>Wickerhamomycetaceae</taxon>
        <taxon>Wickerhamomyces</taxon>
    </lineage>
</organism>
<evidence type="ECO:0000256" key="2">
    <source>
        <dbReference type="ARBA" id="ARBA00022980"/>
    </source>
</evidence>
<dbReference type="Pfam" id="PF00237">
    <property type="entry name" value="Ribosomal_L22"/>
    <property type="match status" value="1"/>
</dbReference>
<gene>
    <name evidence="5" type="ORF">WICPIJ_007237</name>
</gene>
<keyword evidence="2 4" id="KW-0689">Ribosomal protein</keyword>
<dbReference type="EMBL" id="JAEUBG010004206">
    <property type="protein sequence ID" value="KAH3681798.1"/>
    <property type="molecule type" value="Genomic_DNA"/>
</dbReference>
<dbReference type="Gene3D" id="3.90.470.10">
    <property type="entry name" value="Ribosomal protein L22/L17"/>
    <property type="match status" value="1"/>
</dbReference>
<comment type="similarity">
    <text evidence="1 4">Belongs to the universal ribosomal protein uL22 family.</text>
</comment>
<evidence type="ECO:0008006" key="7">
    <source>
        <dbReference type="Google" id="ProtNLM"/>
    </source>
</evidence>
<dbReference type="InterPro" id="IPR036394">
    <property type="entry name" value="Ribosomal_uL22_sf"/>
</dbReference>
<evidence type="ECO:0000256" key="4">
    <source>
        <dbReference type="RuleBase" id="RU004005"/>
    </source>
</evidence>
<keyword evidence="3 4" id="KW-0687">Ribonucleoprotein</keyword>
<evidence type="ECO:0000256" key="3">
    <source>
        <dbReference type="ARBA" id="ARBA00023274"/>
    </source>
</evidence>
<dbReference type="GO" id="GO:0003735">
    <property type="term" value="F:structural constituent of ribosome"/>
    <property type="evidence" value="ECO:0007669"/>
    <property type="project" value="InterPro"/>
</dbReference>
<reference evidence="5" key="2">
    <citation type="submission" date="2021-01" db="EMBL/GenBank/DDBJ databases">
        <authorList>
            <person name="Schikora-Tamarit M.A."/>
        </authorList>
    </citation>
    <scope>NUCLEOTIDE SEQUENCE</scope>
    <source>
        <strain evidence="5">CBS2887</strain>
    </source>
</reference>
<dbReference type="PANTHER" id="PTHR13501:SF8">
    <property type="entry name" value="LARGE RIBOSOMAL SUBUNIT PROTEIN UL22M"/>
    <property type="match status" value="1"/>
</dbReference>
<evidence type="ECO:0000256" key="1">
    <source>
        <dbReference type="ARBA" id="ARBA00009451"/>
    </source>
</evidence>
<dbReference type="OrthoDB" id="416470at2759"/>